<dbReference type="HOGENOM" id="CLU_3391949_0_0_6"/>
<dbReference type="EMBL" id="CP001233">
    <property type="protein sequence ID" value="ACP05064.1"/>
    <property type="molecule type" value="Genomic_DNA"/>
</dbReference>
<organism evidence="1 2">
    <name type="scientific">Vibrio cholerae serotype O1 (strain M66-2)</name>
    <dbReference type="NCBI Taxonomy" id="579112"/>
    <lineage>
        <taxon>Bacteria</taxon>
        <taxon>Pseudomonadati</taxon>
        <taxon>Pseudomonadota</taxon>
        <taxon>Gammaproteobacteria</taxon>
        <taxon>Vibrionales</taxon>
        <taxon>Vibrionaceae</taxon>
        <taxon>Vibrio</taxon>
    </lineage>
</organism>
<evidence type="ECO:0000313" key="2">
    <source>
        <dbReference type="Proteomes" id="UP000001217"/>
    </source>
</evidence>
<reference evidence="1 2" key="1">
    <citation type="journal article" date="2008" name="PLoS ONE">
        <title>A recalibrated molecular clock and independent origins for the cholera pandemic clones.</title>
        <authorList>
            <person name="Feng L."/>
            <person name="Reeves P.R."/>
            <person name="Lan R."/>
            <person name="Ren Y."/>
            <person name="Gao C."/>
            <person name="Zhou Z."/>
            <person name="Ren Y."/>
            <person name="Cheng J."/>
            <person name="Wang W."/>
            <person name="Wang J."/>
            <person name="Qian W."/>
            <person name="Li D."/>
            <person name="Wang L."/>
        </authorList>
    </citation>
    <scope>NUCLEOTIDE SEQUENCE [LARGE SCALE GENOMIC DNA]</scope>
    <source>
        <strain evidence="1 2">M66-2</strain>
    </source>
</reference>
<dbReference type="AlphaFoldDB" id="C3LT38"/>
<name>C3LT38_VIBCM</name>
<evidence type="ECO:0000313" key="1">
    <source>
        <dbReference type="EMBL" id="ACP05064.1"/>
    </source>
</evidence>
<dbReference type="KEGG" id="vcm:VCM66_0743"/>
<gene>
    <name evidence="1" type="ordered locus">VCM66_0743</name>
</gene>
<dbReference type="Proteomes" id="UP000001217">
    <property type="component" value="Chromosome I"/>
</dbReference>
<proteinExistence type="predicted"/>
<accession>C3LT38</accession>
<protein>
    <submittedName>
        <fullName evidence="1">Uncharacterized protein</fullName>
    </submittedName>
</protein>
<sequence>MRGFLALPAGAWQSHLSQSARHPHAIRSVKLQ</sequence>